<proteinExistence type="predicted"/>
<comment type="caution">
    <text evidence="1">The sequence shown here is derived from an EMBL/GenBank/DDBJ whole genome shotgun (WGS) entry which is preliminary data.</text>
</comment>
<protein>
    <submittedName>
        <fullName evidence="1">Alpha/beta hydrolase</fullName>
    </submittedName>
</protein>
<dbReference type="RefSeq" id="WP_377918053.1">
    <property type="nucleotide sequence ID" value="NZ_JBHRZT010000072.1"/>
</dbReference>
<dbReference type="GO" id="GO:0016787">
    <property type="term" value="F:hydrolase activity"/>
    <property type="evidence" value="ECO:0007669"/>
    <property type="project" value="UniProtKB-KW"/>
</dbReference>
<organism evidence="1 2">
    <name type="scientific">Bacillus songklensis</name>
    <dbReference type="NCBI Taxonomy" id="1069116"/>
    <lineage>
        <taxon>Bacteria</taxon>
        <taxon>Bacillati</taxon>
        <taxon>Bacillota</taxon>
        <taxon>Bacilli</taxon>
        <taxon>Bacillales</taxon>
        <taxon>Bacillaceae</taxon>
        <taxon>Bacillus</taxon>
    </lineage>
</organism>
<dbReference type="InterPro" id="IPR050583">
    <property type="entry name" value="Mycobacterial_A85_antigen"/>
</dbReference>
<reference evidence="2" key="1">
    <citation type="journal article" date="2019" name="Int. J. Syst. Evol. Microbiol.">
        <title>The Global Catalogue of Microorganisms (GCM) 10K type strain sequencing project: providing services to taxonomists for standard genome sequencing and annotation.</title>
        <authorList>
            <consortium name="The Broad Institute Genomics Platform"/>
            <consortium name="The Broad Institute Genome Sequencing Center for Infectious Disease"/>
            <person name="Wu L."/>
            <person name="Ma J."/>
        </authorList>
    </citation>
    <scope>NUCLEOTIDE SEQUENCE [LARGE SCALE GENOMIC DNA]</scope>
    <source>
        <strain evidence="2">CCUG 61889</strain>
    </source>
</reference>
<dbReference type="SUPFAM" id="SSF53474">
    <property type="entry name" value="alpha/beta-Hydrolases"/>
    <property type="match status" value="1"/>
</dbReference>
<gene>
    <name evidence="1" type="ORF">ACFOU2_20125</name>
</gene>
<dbReference type="Proteomes" id="UP001595752">
    <property type="component" value="Unassembled WGS sequence"/>
</dbReference>
<accession>A0ABV8B847</accession>
<evidence type="ECO:0000313" key="2">
    <source>
        <dbReference type="Proteomes" id="UP001595752"/>
    </source>
</evidence>
<keyword evidence="1" id="KW-0378">Hydrolase</keyword>
<dbReference type="PANTHER" id="PTHR48098">
    <property type="entry name" value="ENTEROCHELIN ESTERASE-RELATED"/>
    <property type="match status" value="1"/>
</dbReference>
<dbReference type="PANTHER" id="PTHR48098:SF3">
    <property type="entry name" value="IRON(III) ENTEROBACTIN ESTERASE"/>
    <property type="match status" value="1"/>
</dbReference>
<dbReference type="InterPro" id="IPR029058">
    <property type="entry name" value="AB_hydrolase_fold"/>
</dbReference>
<evidence type="ECO:0000313" key="1">
    <source>
        <dbReference type="EMBL" id="MFC3885654.1"/>
    </source>
</evidence>
<dbReference type="Gene3D" id="3.40.50.1820">
    <property type="entry name" value="alpha/beta hydrolase"/>
    <property type="match status" value="1"/>
</dbReference>
<sequence>MNESTINSKHLCRPMDIAWVFSDQLQEGEVQLLFVQDGKNYVKSVGLKESFEQLINEQPNLASNVVMVLIHPGSSSERRTIYHPHGENHQAFVNFFYEELLPDVKGKMEAIDLTIAKMGSISDSLGAVANLYLAMKKPDLWSHILLQSAAFEPFMLEDAHEHIQNVNWNIYQVVGEQEKEFTSPISGKTLFIYENNQKFRDLFKEKGISLAYYEEDESHRWVFWKKDLPRALRFFIENQ</sequence>
<dbReference type="EMBL" id="JBHRZT010000072">
    <property type="protein sequence ID" value="MFC3885654.1"/>
    <property type="molecule type" value="Genomic_DNA"/>
</dbReference>
<keyword evidence="2" id="KW-1185">Reference proteome</keyword>
<name>A0ABV8B847_9BACI</name>
<dbReference type="Pfam" id="PF00756">
    <property type="entry name" value="Esterase"/>
    <property type="match status" value="1"/>
</dbReference>
<dbReference type="InterPro" id="IPR000801">
    <property type="entry name" value="Esterase-like"/>
</dbReference>